<feature type="region of interest" description="Disordered" evidence="1">
    <location>
        <begin position="20"/>
        <end position="46"/>
    </location>
</feature>
<organism evidence="2">
    <name type="scientific">marine metagenome</name>
    <dbReference type="NCBI Taxonomy" id="408172"/>
    <lineage>
        <taxon>unclassified sequences</taxon>
        <taxon>metagenomes</taxon>
        <taxon>ecological metagenomes</taxon>
    </lineage>
</organism>
<evidence type="ECO:0000256" key="1">
    <source>
        <dbReference type="SAM" id="MobiDB-lite"/>
    </source>
</evidence>
<name>A0A381ZMS4_9ZZZZ</name>
<reference evidence="2" key="1">
    <citation type="submission" date="2018-05" db="EMBL/GenBank/DDBJ databases">
        <authorList>
            <person name="Lanie J.A."/>
            <person name="Ng W.-L."/>
            <person name="Kazmierczak K.M."/>
            <person name="Andrzejewski T.M."/>
            <person name="Davidsen T.M."/>
            <person name="Wayne K.J."/>
            <person name="Tettelin H."/>
            <person name="Glass J.I."/>
            <person name="Rusch D."/>
            <person name="Podicherti R."/>
            <person name="Tsui H.-C.T."/>
            <person name="Winkler M.E."/>
        </authorList>
    </citation>
    <scope>NUCLEOTIDE SEQUENCE</scope>
</reference>
<feature type="compositionally biased region" description="Polar residues" evidence="1">
    <location>
        <begin position="34"/>
        <end position="46"/>
    </location>
</feature>
<accession>A0A381ZMS4</accession>
<sequence>MPEIGPATWEIMGLLQSGQPLKQQCQGSPDPKFSEQSAYNLRATAQ</sequence>
<protein>
    <submittedName>
        <fullName evidence="2">Uncharacterized protein</fullName>
    </submittedName>
</protein>
<evidence type="ECO:0000313" key="2">
    <source>
        <dbReference type="EMBL" id="SVA90555.1"/>
    </source>
</evidence>
<dbReference type="AlphaFoldDB" id="A0A381ZMS4"/>
<gene>
    <name evidence="2" type="ORF">METZ01_LOCUS143409</name>
</gene>
<proteinExistence type="predicted"/>
<dbReference type="EMBL" id="UINC01021942">
    <property type="protein sequence ID" value="SVA90555.1"/>
    <property type="molecule type" value="Genomic_DNA"/>
</dbReference>